<dbReference type="Proteomes" id="UP001605036">
    <property type="component" value="Unassembled WGS sequence"/>
</dbReference>
<protein>
    <submittedName>
        <fullName evidence="1">Uncharacterized protein</fullName>
    </submittedName>
</protein>
<dbReference type="EMBL" id="JBHFFA010000001">
    <property type="protein sequence ID" value="KAL2651934.1"/>
    <property type="molecule type" value="Genomic_DNA"/>
</dbReference>
<reference evidence="1 2" key="1">
    <citation type="submission" date="2024-09" db="EMBL/GenBank/DDBJ databases">
        <title>Chromosome-scale assembly of Riccia fluitans.</title>
        <authorList>
            <person name="Paukszto L."/>
            <person name="Sawicki J."/>
            <person name="Karawczyk K."/>
            <person name="Piernik-Szablinska J."/>
            <person name="Szczecinska M."/>
            <person name="Mazdziarz M."/>
        </authorList>
    </citation>
    <scope>NUCLEOTIDE SEQUENCE [LARGE SCALE GENOMIC DNA]</scope>
    <source>
        <strain evidence="1">Rf_01</strain>
        <tissue evidence="1">Aerial parts of the thallus</tissue>
    </source>
</reference>
<comment type="caution">
    <text evidence="1">The sequence shown here is derived from an EMBL/GenBank/DDBJ whole genome shotgun (WGS) entry which is preliminary data.</text>
</comment>
<organism evidence="1 2">
    <name type="scientific">Riccia fluitans</name>
    <dbReference type="NCBI Taxonomy" id="41844"/>
    <lineage>
        <taxon>Eukaryota</taxon>
        <taxon>Viridiplantae</taxon>
        <taxon>Streptophyta</taxon>
        <taxon>Embryophyta</taxon>
        <taxon>Marchantiophyta</taxon>
        <taxon>Marchantiopsida</taxon>
        <taxon>Marchantiidae</taxon>
        <taxon>Marchantiales</taxon>
        <taxon>Ricciaceae</taxon>
        <taxon>Riccia</taxon>
    </lineage>
</organism>
<accession>A0ABD1ZP94</accession>
<name>A0ABD1ZP94_9MARC</name>
<evidence type="ECO:0000313" key="1">
    <source>
        <dbReference type="EMBL" id="KAL2651934.1"/>
    </source>
</evidence>
<evidence type="ECO:0000313" key="2">
    <source>
        <dbReference type="Proteomes" id="UP001605036"/>
    </source>
</evidence>
<keyword evidence="2" id="KW-1185">Reference proteome</keyword>
<dbReference type="AlphaFoldDB" id="A0ABD1ZP94"/>
<proteinExistence type="predicted"/>
<gene>
    <name evidence="1" type="ORF">R1flu_020062</name>
</gene>
<sequence length="151" mass="17157">MWHFWCIGQYCIKVYFTPKLGCPQLPTDKDNAVKEAAKRQWKEKAMAPLDRKKDTDVAVEKLLSGQDVQLKAKQPGTELLKTSPAISCWEVQADQQWPKCFFGRWKSQYRASQRSNSRCTSKPVAEETGIQTYNIKVARGKPCKQGEDGSA</sequence>